<proteinExistence type="predicted"/>
<keyword evidence="1" id="KW-0812">Transmembrane</keyword>
<keyword evidence="1" id="KW-0472">Membrane</keyword>
<reference evidence="2 3" key="1">
    <citation type="submission" date="2018-11" db="EMBL/GenBank/DDBJ databases">
        <title>Mesobaculum littorinae gen. nov., sp. nov., isolated from Littorina scabra that represents a novel genus of the order Rhodobacteraceae.</title>
        <authorList>
            <person name="Li F."/>
        </authorList>
    </citation>
    <scope>NUCLEOTIDE SEQUENCE [LARGE SCALE GENOMIC DNA]</scope>
    <source>
        <strain evidence="2 3">M0103</strain>
    </source>
</reference>
<keyword evidence="1" id="KW-1133">Transmembrane helix</keyword>
<evidence type="ECO:0000313" key="3">
    <source>
        <dbReference type="Proteomes" id="UP000285908"/>
    </source>
</evidence>
<feature type="transmembrane region" description="Helical" evidence="1">
    <location>
        <begin position="47"/>
        <end position="74"/>
    </location>
</feature>
<evidence type="ECO:0000256" key="1">
    <source>
        <dbReference type="SAM" id="Phobius"/>
    </source>
</evidence>
<dbReference type="EMBL" id="RQXX01000002">
    <property type="protein sequence ID" value="RVV98491.1"/>
    <property type="molecule type" value="Genomic_DNA"/>
</dbReference>
<dbReference type="OrthoDB" id="7866534at2"/>
<dbReference type="RefSeq" id="WP_127905723.1">
    <property type="nucleotide sequence ID" value="NZ_RQXX01000002.1"/>
</dbReference>
<name>A0A438AIB6_9RHOB</name>
<accession>A0A438AIB6</accession>
<protein>
    <submittedName>
        <fullName evidence="2">Uncharacterized protein</fullName>
    </submittedName>
</protein>
<dbReference type="Proteomes" id="UP000285908">
    <property type="component" value="Unassembled WGS sequence"/>
</dbReference>
<evidence type="ECO:0000313" key="2">
    <source>
        <dbReference type="EMBL" id="RVV98491.1"/>
    </source>
</evidence>
<sequence length="116" mass="12837">MPDDTQRQTFEERKARIAARHARLARGSTARVLPDGRIEARAQRRRFAFPWTGLAAALACALIVKTVFLAHFGAEDYAGRVDRLWQGSALDRAGAWVLTPDDLTLTAAAHLEPMLP</sequence>
<keyword evidence="3" id="KW-1185">Reference proteome</keyword>
<organism evidence="2 3">
    <name type="scientific">Mesobaculum littorinae</name>
    <dbReference type="NCBI Taxonomy" id="2486419"/>
    <lineage>
        <taxon>Bacteria</taxon>
        <taxon>Pseudomonadati</taxon>
        <taxon>Pseudomonadota</taxon>
        <taxon>Alphaproteobacteria</taxon>
        <taxon>Rhodobacterales</taxon>
        <taxon>Roseobacteraceae</taxon>
        <taxon>Mesobaculum</taxon>
    </lineage>
</organism>
<dbReference type="AlphaFoldDB" id="A0A438AIB6"/>
<comment type="caution">
    <text evidence="2">The sequence shown here is derived from an EMBL/GenBank/DDBJ whole genome shotgun (WGS) entry which is preliminary data.</text>
</comment>
<gene>
    <name evidence="2" type="ORF">EKE94_06115</name>
</gene>